<name>A0ABV0TC08_9TELE</name>
<evidence type="ECO:0000313" key="1">
    <source>
        <dbReference type="EMBL" id="MEQ2230311.1"/>
    </source>
</evidence>
<evidence type="ECO:0000313" key="2">
    <source>
        <dbReference type="Proteomes" id="UP001482620"/>
    </source>
</evidence>
<dbReference type="Proteomes" id="UP001482620">
    <property type="component" value="Unassembled WGS sequence"/>
</dbReference>
<keyword evidence="2" id="KW-1185">Reference proteome</keyword>
<reference evidence="1 2" key="1">
    <citation type="submission" date="2021-06" db="EMBL/GenBank/DDBJ databases">
        <authorList>
            <person name="Palmer J.M."/>
        </authorList>
    </citation>
    <scope>NUCLEOTIDE SEQUENCE [LARGE SCALE GENOMIC DNA]</scope>
    <source>
        <strain evidence="2">if_2019</strain>
        <tissue evidence="1">Muscle</tissue>
    </source>
</reference>
<sequence>MDYMEISHLILTAWYAAVQLHTCRQSSAGAFKELQDEHSSPDGPRRVVNSSLCTLALNPSVLRPCRTSCLTLYLPKPVLLLPQVSLSCNPGPFNHKPSDS</sequence>
<evidence type="ECO:0008006" key="3">
    <source>
        <dbReference type="Google" id="ProtNLM"/>
    </source>
</evidence>
<organism evidence="1 2">
    <name type="scientific">Ilyodon furcidens</name>
    <name type="common">goldbreast splitfin</name>
    <dbReference type="NCBI Taxonomy" id="33524"/>
    <lineage>
        <taxon>Eukaryota</taxon>
        <taxon>Metazoa</taxon>
        <taxon>Chordata</taxon>
        <taxon>Craniata</taxon>
        <taxon>Vertebrata</taxon>
        <taxon>Euteleostomi</taxon>
        <taxon>Actinopterygii</taxon>
        <taxon>Neopterygii</taxon>
        <taxon>Teleostei</taxon>
        <taxon>Neoteleostei</taxon>
        <taxon>Acanthomorphata</taxon>
        <taxon>Ovalentaria</taxon>
        <taxon>Atherinomorphae</taxon>
        <taxon>Cyprinodontiformes</taxon>
        <taxon>Goodeidae</taxon>
        <taxon>Ilyodon</taxon>
    </lineage>
</organism>
<protein>
    <recommendedName>
        <fullName evidence="3">Secreted protein</fullName>
    </recommendedName>
</protein>
<comment type="caution">
    <text evidence="1">The sequence shown here is derived from an EMBL/GenBank/DDBJ whole genome shotgun (WGS) entry which is preliminary data.</text>
</comment>
<gene>
    <name evidence="1" type="ORF">ILYODFUR_027954</name>
</gene>
<dbReference type="EMBL" id="JAHRIQ010026918">
    <property type="protein sequence ID" value="MEQ2230311.1"/>
    <property type="molecule type" value="Genomic_DNA"/>
</dbReference>
<proteinExistence type="predicted"/>
<accession>A0ABV0TC08</accession>